<protein>
    <submittedName>
        <fullName evidence="2">Uncharacterized protein</fullName>
    </submittedName>
</protein>
<proteinExistence type="predicted"/>
<comment type="caution">
    <text evidence="2">The sequence shown here is derived from an EMBL/GenBank/DDBJ whole genome shotgun (WGS) entry which is preliminary data.</text>
</comment>
<dbReference type="OrthoDB" id="3222645at2759"/>
<dbReference type="EMBL" id="NHTK01006092">
    <property type="protein sequence ID" value="PPQ64184.1"/>
    <property type="molecule type" value="Genomic_DNA"/>
</dbReference>
<evidence type="ECO:0000313" key="3">
    <source>
        <dbReference type="Proteomes" id="UP000284842"/>
    </source>
</evidence>
<keyword evidence="3" id="KW-1185">Reference proteome</keyword>
<dbReference type="Proteomes" id="UP000284842">
    <property type="component" value="Unassembled WGS sequence"/>
</dbReference>
<gene>
    <name evidence="2" type="ORF">CVT24_008558</name>
</gene>
<feature type="region of interest" description="Disordered" evidence="1">
    <location>
        <begin position="343"/>
        <end position="372"/>
    </location>
</feature>
<dbReference type="AlphaFoldDB" id="A0A409VB61"/>
<organism evidence="2 3">
    <name type="scientific">Panaeolus cyanescens</name>
    <dbReference type="NCBI Taxonomy" id="181874"/>
    <lineage>
        <taxon>Eukaryota</taxon>
        <taxon>Fungi</taxon>
        <taxon>Dikarya</taxon>
        <taxon>Basidiomycota</taxon>
        <taxon>Agaricomycotina</taxon>
        <taxon>Agaricomycetes</taxon>
        <taxon>Agaricomycetidae</taxon>
        <taxon>Agaricales</taxon>
        <taxon>Agaricineae</taxon>
        <taxon>Galeropsidaceae</taxon>
        <taxon>Panaeolus</taxon>
    </lineage>
</organism>
<sequence>MDELKGAKKEYIRDLENQYIAEIERLQRDMRTQVNILQYDRQKLIEANNNLKSELINVKQQFETVKTLADIRGKELIGAQKFLSKADTISITDLTAKVLALNGEISGAVASLSKGLVHQVHEVKEEEMKRLYDDVVQMIGEPLTRMLVEEGRQLEPDKEILTSKIELWDPNDPKISDFFTAVYMNIQNAEEPAVSGRWRALTQAHTRPSTDGWKEDLISKMMKVFKLASWRTSDKNHCLSFEGKLAPIFKAVEDLRIALGEKITSSDIHVSLVPPNSRFDALWMDNGFAEAKAKPVQGESVQRVVGTTGLGLKRAIFGRRGPSGEVMFESILSPQVVLESTLKDTLNPPPTRRTKPTHKAEISTPNPGMVHPGPSTHRVNTDVNHSLVAKVNCKELNSEIYQMAVRLSKEVVYERTQELPVEDLDQVYAHVEKMMGRPLFLTLAKEAWRSSLDDSIKAPNPFLVCAVLRAHIIYICMTIIDKGPLI</sequence>
<dbReference type="InParanoid" id="A0A409VB61"/>
<evidence type="ECO:0000313" key="2">
    <source>
        <dbReference type="EMBL" id="PPQ64184.1"/>
    </source>
</evidence>
<accession>A0A409VB61</accession>
<evidence type="ECO:0000256" key="1">
    <source>
        <dbReference type="SAM" id="MobiDB-lite"/>
    </source>
</evidence>
<reference evidence="2 3" key="1">
    <citation type="journal article" date="2018" name="Evol. Lett.">
        <title>Horizontal gene cluster transfer increased hallucinogenic mushroom diversity.</title>
        <authorList>
            <person name="Reynolds H.T."/>
            <person name="Vijayakumar V."/>
            <person name="Gluck-Thaler E."/>
            <person name="Korotkin H.B."/>
            <person name="Matheny P.B."/>
            <person name="Slot J.C."/>
        </authorList>
    </citation>
    <scope>NUCLEOTIDE SEQUENCE [LARGE SCALE GENOMIC DNA]</scope>
    <source>
        <strain evidence="2 3">2629</strain>
    </source>
</reference>
<name>A0A409VB61_9AGAR</name>